<protein>
    <submittedName>
        <fullName evidence="1">Uncharacterized protein</fullName>
    </submittedName>
</protein>
<evidence type="ECO:0000313" key="2">
    <source>
        <dbReference type="Proteomes" id="UP000663722"/>
    </source>
</evidence>
<sequence>MLISPALCNRGGDNEARSVFSLKEIRGCCLLLSDKIAE</sequence>
<evidence type="ECO:0000313" key="1">
    <source>
        <dbReference type="EMBL" id="QTA93325.1"/>
    </source>
</evidence>
<dbReference type="Proteomes" id="UP000663722">
    <property type="component" value="Chromosome"/>
</dbReference>
<name>A0A975BY72_9BACT</name>
<dbReference type="AlphaFoldDB" id="A0A975BY72"/>
<accession>A0A975BY72</accession>
<dbReference type="EMBL" id="CP061800">
    <property type="protein sequence ID" value="QTA93325.1"/>
    <property type="molecule type" value="Genomic_DNA"/>
</dbReference>
<dbReference type="KEGG" id="dmm:dnm_094270"/>
<organism evidence="1 2">
    <name type="scientific">Desulfonema magnum</name>
    <dbReference type="NCBI Taxonomy" id="45655"/>
    <lineage>
        <taxon>Bacteria</taxon>
        <taxon>Pseudomonadati</taxon>
        <taxon>Thermodesulfobacteriota</taxon>
        <taxon>Desulfobacteria</taxon>
        <taxon>Desulfobacterales</taxon>
        <taxon>Desulfococcaceae</taxon>
        <taxon>Desulfonema</taxon>
    </lineage>
</organism>
<reference evidence="1" key="1">
    <citation type="journal article" date="2021" name="Microb. Physiol.">
        <title>Proteogenomic Insights into the Physiology of Marine, Sulfate-Reducing, Filamentous Desulfonema limicola and Desulfonema magnum.</title>
        <authorList>
            <person name="Schnaars V."/>
            <person name="Wohlbrand L."/>
            <person name="Scheve S."/>
            <person name="Hinrichs C."/>
            <person name="Reinhardt R."/>
            <person name="Rabus R."/>
        </authorList>
    </citation>
    <scope>NUCLEOTIDE SEQUENCE</scope>
    <source>
        <strain evidence="1">4be13</strain>
    </source>
</reference>
<proteinExistence type="predicted"/>
<gene>
    <name evidence="1" type="ORF">dnm_094270</name>
</gene>
<keyword evidence="2" id="KW-1185">Reference proteome</keyword>